<dbReference type="Pfam" id="PF06037">
    <property type="entry name" value="DUF922"/>
    <property type="match status" value="1"/>
</dbReference>
<organism evidence="2 3">
    <name type="scientific">Mucilaginibacter myungsuensis</name>
    <dbReference type="NCBI Taxonomy" id="649104"/>
    <lineage>
        <taxon>Bacteria</taxon>
        <taxon>Pseudomonadati</taxon>
        <taxon>Bacteroidota</taxon>
        <taxon>Sphingobacteriia</taxon>
        <taxon>Sphingobacteriales</taxon>
        <taxon>Sphingobacteriaceae</taxon>
        <taxon>Mucilaginibacter</taxon>
    </lineage>
</organism>
<feature type="signal peptide" evidence="1">
    <location>
        <begin position="1"/>
        <end position="21"/>
    </location>
</feature>
<evidence type="ECO:0000256" key="1">
    <source>
        <dbReference type="SAM" id="SignalP"/>
    </source>
</evidence>
<evidence type="ECO:0000313" key="3">
    <source>
        <dbReference type="Proteomes" id="UP000622475"/>
    </source>
</evidence>
<accession>A0A929KUB0</accession>
<reference evidence="2" key="1">
    <citation type="submission" date="2020-10" db="EMBL/GenBank/DDBJ databases">
        <title>Mucilaginibacter mali sp. nov., isolated from rhizosphere soil of apple orchard.</title>
        <authorList>
            <person name="Lee J.-S."/>
            <person name="Kim H.S."/>
            <person name="Kim J.-S."/>
        </authorList>
    </citation>
    <scope>NUCLEOTIDE SEQUENCE</scope>
    <source>
        <strain evidence="2">KCTC 22746</strain>
    </source>
</reference>
<evidence type="ECO:0008006" key="4">
    <source>
        <dbReference type="Google" id="ProtNLM"/>
    </source>
</evidence>
<dbReference type="RefSeq" id="WP_194109760.1">
    <property type="nucleotide sequence ID" value="NZ_JADFFL010000001.1"/>
</dbReference>
<comment type="caution">
    <text evidence="2">The sequence shown here is derived from an EMBL/GenBank/DDBJ whole genome shotgun (WGS) entry which is preliminary data.</text>
</comment>
<evidence type="ECO:0000313" key="2">
    <source>
        <dbReference type="EMBL" id="MBE9660565.1"/>
    </source>
</evidence>
<dbReference type="EMBL" id="JADFFL010000001">
    <property type="protein sequence ID" value="MBE9660565.1"/>
    <property type="molecule type" value="Genomic_DNA"/>
</dbReference>
<proteinExistence type="predicted"/>
<name>A0A929KUB0_9SPHI</name>
<protein>
    <recommendedName>
        <fullName evidence="4">DUF922 domain-containing protein</fullName>
    </recommendedName>
</protein>
<dbReference type="Proteomes" id="UP000622475">
    <property type="component" value="Unassembled WGS sequence"/>
</dbReference>
<keyword evidence="1" id="KW-0732">Signal</keyword>
<dbReference type="InterPro" id="IPR010321">
    <property type="entry name" value="DUF922"/>
</dbReference>
<keyword evidence="3" id="KW-1185">Reference proteome</keyword>
<dbReference type="AlphaFoldDB" id="A0A929KUB0"/>
<sequence length="178" mass="21000">MRLLTTLAIIVLLTGSVPVKAQVIEWQENRPLVWKDFAGKPDLRSGYSAATSSAITYSYERKTTDSVNYYFSFKVRCTFDTQVSFVRSKEHHLPDLLAHEQLHFDISELYARKLADAFRAAVFTDNYEKEMDDLYHKILGQCGDMQTQYDQQVYRSLNMQLRWQMYVYLLLKRNPRNY</sequence>
<gene>
    <name evidence="2" type="ORF">IRJ16_01595</name>
</gene>
<feature type="chain" id="PRO_5038117093" description="DUF922 domain-containing protein" evidence="1">
    <location>
        <begin position="22"/>
        <end position="178"/>
    </location>
</feature>